<evidence type="ECO:0000313" key="3">
    <source>
        <dbReference type="Proteomes" id="UP000053989"/>
    </source>
</evidence>
<reference evidence="2 3" key="1">
    <citation type="submission" date="2014-04" db="EMBL/GenBank/DDBJ databases">
        <authorList>
            <consortium name="DOE Joint Genome Institute"/>
            <person name="Kuo A."/>
            <person name="Kohler A."/>
            <person name="Nagy L.G."/>
            <person name="Floudas D."/>
            <person name="Copeland A."/>
            <person name="Barry K.W."/>
            <person name="Cichocki N."/>
            <person name="Veneault-Fourrey C."/>
            <person name="LaButti K."/>
            <person name="Lindquist E.A."/>
            <person name="Lipzen A."/>
            <person name="Lundell T."/>
            <person name="Morin E."/>
            <person name="Murat C."/>
            <person name="Sun H."/>
            <person name="Tunlid A."/>
            <person name="Henrissat B."/>
            <person name="Grigoriev I.V."/>
            <person name="Hibbett D.S."/>
            <person name="Martin F."/>
            <person name="Nordberg H.P."/>
            <person name="Cantor M.N."/>
            <person name="Hua S.X."/>
        </authorList>
    </citation>
    <scope>NUCLEOTIDE SEQUENCE [LARGE SCALE GENOMIC DNA]</scope>
    <source>
        <strain evidence="2 3">Foug A</strain>
    </source>
</reference>
<protein>
    <submittedName>
        <fullName evidence="2">Uncharacterized protein</fullName>
    </submittedName>
</protein>
<dbReference type="AlphaFoldDB" id="A0A0C3D8P5"/>
<sequence>MARLLSVTGQYCSIIKWAGMALAVGQSVEWSGSHKSSMYTLTQVAMYLAANGVTYHDANDPWAWGNTHLHKLHPEVAPICDLIEANIQHMSGEAVSHSREHVLELTVSWGIEPHLIPPLTSNGKCEENSDWQDQMVEACELYALPVAPPAASSSTLMDVDSPKAGTASLEDGEVADLFEGPAPM</sequence>
<dbReference type="Proteomes" id="UP000053989">
    <property type="component" value="Unassembled WGS sequence"/>
</dbReference>
<keyword evidence="3" id="KW-1185">Reference proteome</keyword>
<organism evidence="2 3">
    <name type="scientific">Scleroderma citrinum Foug A</name>
    <dbReference type="NCBI Taxonomy" id="1036808"/>
    <lineage>
        <taxon>Eukaryota</taxon>
        <taxon>Fungi</taxon>
        <taxon>Dikarya</taxon>
        <taxon>Basidiomycota</taxon>
        <taxon>Agaricomycotina</taxon>
        <taxon>Agaricomycetes</taxon>
        <taxon>Agaricomycetidae</taxon>
        <taxon>Boletales</taxon>
        <taxon>Sclerodermatineae</taxon>
        <taxon>Sclerodermataceae</taxon>
        <taxon>Scleroderma</taxon>
    </lineage>
</organism>
<name>A0A0C3D8P5_9AGAM</name>
<feature type="region of interest" description="Disordered" evidence="1">
    <location>
        <begin position="153"/>
        <end position="184"/>
    </location>
</feature>
<dbReference type="HOGENOM" id="CLU_1595513_0_0_1"/>
<evidence type="ECO:0000256" key="1">
    <source>
        <dbReference type="SAM" id="MobiDB-lite"/>
    </source>
</evidence>
<evidence type="ECO:0000313" key="2">
    <source>
        <dbReference type="EMBL" id="KIM52774.1"/>
    </source>
</evidence>
<proteinExistence type="predicted"/>
<dbReference type="EMBL" id="KN822200">
    <property type="protein sequence ID" value="KIM52774.1"/>
    <property type="molecule type" value="Genomic_DNA"/>
</dbReference>
<accession>A0A0C3D8P5</accession>
<gene>
    <name evidence="2" type="ORF">SCLCIDRAFT_32409</name>
</gene>
<dbReference type="OrthoDB" id="2683560at2759"/>
<reference evidence="3" key="2">
    <citation type="submission" date="2015-01" db="EMBL/GenBank/DDBJ databases">
        <title>Evolutionary Origins and Diversification of the Mycorrhizal Mutualists.</title>
        <authorList>
            <consortium name="DOE Joint Genome Institute"/>
            <consortium name="Mycorrhizal Genomics Consortium"/>
            <person name="Kohler A."/>
            <person name="Kuo A."/>
            <person name="Nagy L.G."/>
            <person name="Floudas D."/>
            <person name="Copeland A."/>
            <person name="Barry K.W."/>
            <person name="Cichocki N."/>
            <person name="Veneault-Fourrey C."/>
            <person name="LaButti K."/>
            <person name="Lindquist E.A."/>
            <person name="Lipzen A."/>
            <person name="Lundell T."/>
            <person name="Morin E."/>
            <person name="Murat C."/>
            <person name="Riley R."/>
            <person name="Ohm R."/>
            <person name="Sun H."/>
            <person name="Tunlid A."/>
            <person name="Henrissat B."/>
            <person name="Grigoriev I.V."/>
            <person name="Hibbett D.S."/>
            <person name="Martin F."/>
        </authorList>
    </citation>
    <scope>NUCLEOTIDE SEQUENCE [LARGE SCALE GENOMIC DNA]</scope>
    <source>
        <strain evidence="3">Foug A</strain>
    </source>
</reference>
<dbReference type="InParanoid" id="A0A0C3D8P5"/>